<evidence type="ECO:0000256" key="1">
    <source>
        <dbReference type="SAM" id="MobiDB-lite"/>
    </source>
</evidence>
<dbReference type="PANTHER" id="PTHR19321:SF41">
    <property type="entry name" value="FASCETTO-RELATED"/>
    <property type="match status" value="1"/>
</dbReference>
<keyword evidence="2" id="KW-1185">Reference proteome</keyword>
<dbReference type="InterPro" id="IPR007145">
    <property type="entry name" value="MAP65_Ase1_PRC1"/>
</dbReference>
<dbReference type="Proteomes" id="UP000095280">
    <property type="component" value="Unplaced"/>
</dbReference>
<evidence type="ECO:0000313" key="3">
    <source>
        <dbReference type="WBParaSite" id="maker-uti_cns_0001816-snap-gene-0.3-mRNA-1"/>
    </source>
</evidence>
<evidence type="ECO:0000313" key="2">
    <source>
        <dbReference type="Proteomes" id="UP000095280"/>
    </source>
</evidence>
<reference evidence="3" key="1">
    <citation type="submission" date="2016-11" db="UniProtKB">
        <authorList>
            <consortium name="WormBaseParasite"/>
        </authorList>
    </citation>
    <scope>IDENTIFICATION</scope>
</reference>
<sequence length="946" mass="105819">NIKVFLRTRYRTSQDIRLWLHLPGTANLQGNIHSEESSAQHTELSDVFRPENVCQLVRYSITPLLTADRAAHLSLLAVCQCRSGDTWTQMQVHCLSDAAAFRISKAFTEQHCSIQETDAIPSGIPVAQFEPASLRCSLFRYQSVCRDFVSGGASSDCRVLIRFPIKYPAQLNPKLTNVWLGDDICTCYSACRSVVDGSDACLHVQVRRHLDLQATDAFPSGILVAQFEPASLRCSLFRYQSVCRDLVSSGASSDCRVLIRFPIKYPAQLNPKLTNVWLGEDMSAFENVVCQADEETNRIYPVGVQWTEEGAAFDGSSSFLAMNKSDIGFGTGVTVLLRMKWQPQVQLFFDFLNCLEFETGPFYHRIWEFDAASKLLFVIKTEAGATPTRYQTSTTPLTSNANEWVNIGFKSTPSAYSTWGAFKMRSEMAKLINTNCDELLGIWRRMGMTTQFQLESRLPVILGWVSDLMVDMVRGEAIEEMALSDSVTNKLAAARQLHSELLAELSVATAGAERAAMTAELTNLTPDRIIDEQCGLIQREQLLNQFTGKLHTMRLRLALLCTIAQMRTLWRRLQIDSPDAGRQYWESLAASQAPTHDTLRRMEAELSRLRQLVVPKLRECIADCRREIIELCDRCLAAPSELDQLRPLLDSQDWTEELLDRHEAEAARLRQRFDRHSDFYTCVADWQAGWNSLQTLLQRLKDPAVLNNRGGVLLRLEREKKRAQTVLTAKEAELVNLAASAAGQSSPLTVRGQAVEDFLSTEKHRAQAEKENEAKRRMEKHETTLRRELQFGSKPASPLQRRVIHNSSRMVCKSKIGCTGGRVDKLKSGKSSAAQATAQKLLRRSLKRYQQVAQQQDGGSVLKDLPEKAIQHQQHHHYNPLFQPHDVSISSSYSAFQSGVGFRSSSVLPPSAVSAAAGGPISSGGNFKGPRSQCDSGLSSLANQQY</sequence>
<name>A0A1I8GF63_9PLAT</name>
<dbReference type="PANTHER" id="PTHR19321">
    <property type="entry name" value="PROTEIN REGULATOR OF CYTOKINESIS 1 PRC1-RELATED"/>
    <property type="match status" value="1"/>
</dbReference>
<dbReference type="GO" id="GO:0051256">
    <property type="term" value="P:mitotic spindle midzone assembly"/>
    <property type="evidence" value="ECO:0007669"/>
    <property type="project" value="TreeGrafter"/>
</dbReference>
<feature type="region of interest" description="Disordered" evidence="1">
    <location>
        <begin position="922"/>
        <end position="946"/>
    </location>
</feature>
<dbReference type="GO" id="GO:0005737">
    <property type="term" value="C:cytoplasm"/>
    <property type="evidence" value="ECO:0007669"/>
    <property type="project" value="TreeGrafter"/>
</dbReference>
<dbReference type="GO" id="GO:0008017">
    <property type="term" value="F:microtubule binding"/>
    <property type="evidence" value="ECO:0007669"/>
    <property type="project" value="InterPro"/>
</dbReference>
<dbReference type="AlphaFoldDB" id="A0A1I8GF63"/>
<accession>A0A1I8GF63</accession>
<protein>
    <submittedName>
        <fullName evidence="3">CUB domain-containing protein</fullName>
    </submittedName>
</protein>
<proteinExistence type="predicted"/>
<dbReference type="Pfam" id="PF03999">
    <property type="entry name" value="MAP65_ASE1"/>
    <property type="match status" value="1"/>
</dbReference>
<feature type="compositionally biased region" description="Polar residues" evidence="1">
    <location>
        <begin position="933"/>
        <end position="946"/>
    </location>
</feature>
<dbReference type="GO" id="GO:1990023">
    <property type="term" value="C:mitotic spindle midzone"/>
    <property type="evidence" value="ECO:0007669"/>
    <property type="project" value="TreeGrafter"/>
</dbReference>
<dbReference type="WBParaSite" id="maker-uti_cns_0001816-snap-gene-0.3-mRNA-1">
    <property type="protein sequence ID" value="maker-uti_cns_0001816-snap-gene-0.3-mRNA-1"/>
    <property type="gene ID" value="maker-uti_cns_0001816-snap-gene-0.3"/>
</dbReference>
<dbReference type="Gene3D" id="1.20.58.1520">
    <property type="match status" value="1"/>
</dbReference>
<organism evidence="2 3">
    <name type="scientific">Macrostomum lignano</name>
    <dbReference type="NCBI Taxonomy" id="282301"/>
    <lineage>
        <taxon>Eukaryota</taxon>
        <taxon>Metazoa</taxon>
        <taxon>Spiralia</taxon>
        <taxon>Lophotrochozoa</taxon>
        <taxon>Platyhelminthes</taxon>
        <taxon>Rhabditophora</taxon>
        <taxon>Macrostomorpha</taxon>
        <taxon>Macrostomida</taxon>
        <taxon>Macrostomidae</taxon>
        <taxon>Macrostomum</taxon>
    </lineage>
</organism>